<protein>
    <recommendedName>
        <fullName evidence="8">ATP synthase subunit delta</fullName>
    </recommendedName>
    <alternativeName>
        <fullName evidence="8">ATP synthase F(1) sector subunit delta</fullName>
    </alternativeName>
    <alternativeName>
        <fullName evidence="8">F-type ATPase subunit delta</fullName>
        <shortName evidence="8">F-ATPase subunit delta</shortName>
    </alternativeName>
</protein>
<dbReference type="PANTHER" id="PTHR11910">
    <property type="entry name" value="ATP SYNTHASE DELTA CHAIN"/>
    <property type="match status" value="1"/>
</dbReference>
<keyword evidence="10" id="KW-1185">Reference proteome</keyword>
<evidence type="ECO:0000256" key="6">
    <source>
        <dbReference type="ARBA" id="ARBA00023196"/>
    </source>
</evidence>
<comment type="caution">
    <text evidence="9">The sequence shown here is derived from an EMBL/GenBank/DDBJ whole genome shotgun (WGS) entry which is preliminary data.</text>
</comment>
<sequence length="265" mass="26659">MGSATREALASARKALTALGGAVDLATGEALFAAGRTIGSSSQLLAALADPGADAVAKTALVDAVFARSVTPVALGLLKDVASTRWSSHDDVLAGIEDLGLRTVAASAPAGVSIESELFSFGGIVSSNAELELAIGSKLGSNAAKLALVDSLLGGKASAQTVSIVGHLVQQPRGRRIGELLRHAADVVADQAGFAIATVTSAAPIAPEQLERLASGLAASYGRELRVNQVVDPAVIGGLRVQIGDDVIDGSIATRINDLRLQLAG</sequence>
<evidence type="ECO:0000256" key="1">
    <source>
        <dbReference type="ARBA" id="ARBA00004370"/>
    </source>
</evidence>
<keyword evidence="7 8" id="KW-0066">ATP synthesis</keyword>
<dbReference type="RefSeq" id="WP_386733173.1">
    <property type="nucleotide sequence ID" value="NZ_JBHSTP010000004.1"/>
</dbReference>
<evidence type="ECO:0000313" key="10">
    <source>
        <dbReference type="Proteomes" id="UP001596306"/>
    </source>
</evidence>
<keyword evidence="3 8" id="KW-0375">Hydrogen ion transport</keyword>
<comment type="function">
    <text evidence="8">F(1)F(0) ATP synthase produces ATP from ADP in the presence of a proton or sodium gradient. F-type ATPases consist of two structural domains, F(1) containing the extramembraneous catalytic core and F(0) containing the membrane proton channel, linked together by a central stalk and a peripheral stalk. During catalysis, ATP synthesis in the catalytic domain of F(1) is coupled via a rotary mechanism of the central stalk subunits to proton translocation.</text>
</comment>
<evidence type="ECO:0000256" key="2">
    <source>
        <dbReference type="ARBA" id="ARBA00022448"/>
    </source>
</evidence>
<evidence type="ECO:0000256" key="8">
    <source>
        <dbReference type="HAMAP-Rule" id="MF_01416"/>
    </source>
</evidence>
<keyword evidence="6 8" id="KW-0139">CF(1)</keyword>
<dbReference type="Proteomes" id="UP001596306">
    <property type="component" value="Unassembled WGS sequence"/>
</dbReference>
<dbReference type="Pfam" id="PF00213">
    <property type="entry name" value="OSCP"/>
    <property type="match status" value="1"/>
</dbReference>
<reference evidence="10" key="1">
    <citation type="journal article" date="2019" name="Int. J. Syst. Evol. Microbiol.">
        <title>The Global Catalogue of Microorganisms (GCM) 10K type strain sequencing project: providing services to taxonomists for standard genome sequencing and annotation.</title>
        <authorList>
            <consortium name="The Broad Institute Genomics Platform"/>
            <consortium name="The Broad Institute Genome Sequencing Center for Infectious Disease"/>
            <person name="Wu L."/>
            <person name="Ma J."/>
        </authorList>
    </citation>
    <scope>NUCLEOTIDE SEQUENCE [LARGE SCALE GENOMIC DNA]</scope>
    <source>
        <strain evidence="10">CCUG 43304</strain>
    </source>
</reference>
<comment type="subcellular location">
    <subcellularLocation>
        <location evidence="8">Cell membrane</location>
        <topology evidence="8">Peripheral membrane protein</topology>
    </subcellularLocation>
    <subcellularLocation>
        <location evidence="1">Membrane</location>
    </subcellularLocation>
</comment>
<keyword evidence="5 8" id="KW-0472">Membrane</keyword>
<dbReference type="NCBIfam" id="NF009967">
    <property type="entry name" value="PRK13430.1"/>
    <property type="match status" value="1"/>
</dbReference>
<dbReference type="PRINTS" id="PR00125">
    <property type="entry name" value="ATPASEDELTA"/>
</dbReference>
<comment type="similarity">
    <text evidence="8">Belongs to the ATPase delta chain family.</text>
</comment>
<keyword evidence="2 8" id="KW-0813">Transport</keyword>
<keyword evidence="4 8" id="KW-0406">Ion transport</keyword>
<dbReference type="InterPro" id="IPR020781">
    <property type="entry name" value="ATPase_OSCP/d_CS"/>
</dbReference>
<evidence type="ECO:0000256" key="5">
    <source>
        <dbReference type="ARBA" id="ARBA00023136"/>
    </source>
</evidence>
<evidence type="ECO:0000256" key="3">
    <source>
        <dbReference type="ARBA" id="ARBA00022781"/>
    </source>
</evidence>
<evidence type="ECO:0000256" key="4">
    <source>
        <dbReference type="ARBA" id="ARBA00023065"/>
    </source>
</evidence>
<dbReference type="PROSITE" id="PS00389">
    <property type="entry name" value="ATPASE_DELTA"/>
    <property type="match status" value="1"/>
</dbReference>
<proteinExistence type="inferred from homology"/>
<dbReference type="EMBL" id="JBHSTP010000004">
    <property type="protein sequence ID" value="MFC6357396.1"/>
    <property type="molecule type" value="Genomic_DNA"/>
</dbReference>
<gene>
    <name evidence="8" type="primary">atpH</name>
    <name evidence="9" type="ORF">ACFQB0_14895</name>
</gene>
<dbReference type="InterPro" id="IPR000711">
    <property type="entry name" value="ATPase_OSCP/dsu"/>
</dbReference>
<dbReference type="HAMAP" id="MF_01416">
    <property type="entry name" value="ATP_synth_delta_bact"/>
    <property type="match status" value="1"/>
</dbReference>
<evidence type="ECO:0000313" key="9">
    <source>
        <dbReference type="EMBL" id="MFC6357396.1"/>
    </source>
</evidence>
<keyword evidence="8" id="KW-1003">Cell membrane</keyword>
<organism evidence="9 10">
    <name type="scientific">Luethyella okanaganae</name>
    <dbReference type="NCBI Taxonomy" id="69372"/>
    <lineage>
        <taxon>Bacteria</taxon>
        <taxon>Bacillati</taxon>
        <taxon>Actinomycetota</taxon>
        <taxon>Actinomycetes</taxon>
        <taxon>Micrococcales</taxon>
        <taxon>Microbacteriaceae</taxon>
        <taxon>Luethyella</taxon>
    </lineage>
</organism>
<name>A0ABW1VH48_9MICO</name>
<evidence type="ECO:0000256" key="7">
    <source>
        <dbReference type="ARBA" id="ARBA00023310"/>
    </source>
</evidence>
<comment type="function">
    <text evidence="8">This protein is part of the stalk that links CF(0) to CF(1). It either transmits conformational changes from CF(0) to CF(1) or is implicated in proton conduction.</text>
</comment>
<accession>A0ABW1VH48</accession>